<dbReference type="AlphaFoldDB" id="A0A0J6XQM6"/>
<feature type="compositionally biased region" description="Low complexity" evidence="1">
    <location>
        <begin position="94"/>
        <end position="107"/>
    </location>
</feature>
<evidence type="ECO:0000313" key="2">
    <source>
        <dbReference type="EMBL" id="KMO97514.1"/>
    </source>
</evidence>
<evidence type="ECO:0000313" key="3">
    <source>
        <dbReference type="Proteomes" id="UP000035932"/>
    </source>
</evidence>
<dbReference type="PATRIC" id="fig|66430.4.peg.4929"/>
<name>A0A0J6XQM6_9ACTN</name>
<dbReference type="STRING" id="66430.ACS04_12540"/>
<feature type="compositionally biased region" description="Low complexity" evidence="1">
    <location>
        <begin position="75"/>
        <end position="87"/>
    </location>
</feature>
<dbReference type="Proteomes" id="UP000035932">
    <property type="component" value="Unassembled WGS sequence"/>
</dbReference>
<reference evidence="2 3" key="1">
    <citation type="submission" date="2015-06" db="EMBL/GenBank/DDBJ databases">
        <title>Recapitulation of the evolution of biosynthetic gene clusters reveals hidden chemical diversity on bacterial genomes.</title>
        <authorList>
            <person name="Cruz-Morales P."/>
            <person name="Martinez-Guerrero C."/>
            <person name="Morales-Escalante M.A."/>
            <person name="Yanez-Guerra L.A."/>
            <person name="Kopp J.F."/>
            <person name="Feldmann J."/>
            <person name="Ramos-Aboites H.E."/>
            <person name="Barona-Gomez F."/>
        </authorList>
    </citation>
    <scope>NUCLEOTIDE SEQUENCE [LARGE SCALE GENOMIC DNA]</scope>
    <source>
        <strain evidence="2 3">ATCC 31245</strain>
    </source>
</reference>
<gene>
    <name evidence="2" type="ORF">ACS04_12540</name>
</gene>
<organism evidence="2 3">
    <name type="scientific">Streptomyces roseus</name>
    <dbReference type="NCBI Taxonomy" id="66430"/>
    <lineage>
        <taxon>Bacteria</taxon>
        <taxon>Bacillati</taxon>
        <taxon>Actinomycetota</taxon>
        <taxon>Actinomycetes</taxon>
        <taxon>Kitasatosporales</taxon>
        <taxon>Streptomycetaceae</taxon>
        <taxon>Streptomyces</taxon>
    </lineage>
</organism>
<sequence length="239" mass="23537">MTTLCCSLAAACLTGCGGPARNGYAAAGAVAPGPERRAGDNVPPRSAVELRPLGDGPAASAQAPAPTGGTPPGIPARGSTAASAPDGSQGGSQSGSPGAPAGEAGTVQPPPQPPPVPELPPTTSKPPAPAPGTTPPGTPANLVLSPPARAQAADRWCEKVTVAFTNKGTKPATSGTVTFSTHIIGALGIDWATVDTAQPLPAPIPGGTTKAQTYTVCVESWRVPLGMHVETRRATATWT</sequence>
<feature type="compositionally biased region" description="Pro residues" evidence="1">
    <location>
        <begin position="108"/>
        <end position="138"/>
    </location>
</feature>
<dbReference type="EMBL" id="LFML01000048">
    <property type="protein sequence ID" value="KMO97514.1"/>
    <property type="molecule type" value="Genomic_DNA"/>
</dbReference>
<keyword evidence="3" id="KW-1185">Reference proteome</keyword>
<evidence type="ECO:0000256" key="1">
    <source>
        <dbReference type="SAM" id="MobiDB-lite"/>
    </source>
</evidence>
<feature type="region of interest" description="Disordered" evidence="1">
    <location>
        <begin position="30"/>
        <end position="150"/>
    </location>
</feature>
<accession>A0A0J6XQM6</accession>
<comment type="caution">
    <text evidence="2">The sequence shown here is derived from an EMBL/GenBank/DDBJ whole genome shotgun (WGS) entry which is preliminary data.</text>
</comment>
<protein>
    <submittedName>
        <fullName evidence="2">Uncharacterized protein</fullName>
    </submittedName>
</protein>
<proteinExistence type="predicted"/>
<feature type="compositionally biased region" description="Low complexity" evidence="1">
    <location>
        <begin position="54"/>
        <end position="68"/>
    </location>
</feature>